<dbReference type="InterPro" id="IPR001119">
    <property type="entry name" value="SLH_dom"/>
</dbReference>
<feature type="domain" description="SLH" evidence="3">
    <location>
        <begin position="17"/>
        <end position="75"/>
    </location>
</feature>
<dbReference type="Gene3D" id="2.130.10.10">
    <property type="entry name" value="YVTN repeat-like/Quinoprotein amine dehydrogenase"/>
    <property type="match status" value="2"/>
</dbReference>
<dbReference type="SUPFAM" id="SSF51004">
    <property type="entry name" value="C-terminal (heme d1) domain of cytochrome cd1-nitrite reductase"/>
    <property type="match status" value="1"/>
</dbReference>
<dbReference type="SUPFAM" id="SSF50969">
    <property type="entry name" value="YVTN repeat-like/Quinoprotein amine dehydrogenase"/>
    <property type="match status" value="1"/>
</dbReference>
<dbReference type="Pfam" id="PF00395">
    <property type="entry name" value="SLH"/>
    <property type="match status" value="3"/>
</dbReference>
<dbReference type="InterPro" id="IPR015943">
    <property type="entry name" value="WD40/YVTN_repeat-like_dom_sf"/>
</dbReference>
<feature type="domain" description="SLH" evidence="3">
    <location>
        <begin position="140"/>
        <end position="203"/>
    </location>
</feature>
<evidence type="ECO:0008006" key="6">
    <source>
        <dbReference type="Google" id="ProtNLM"/>
    </source>
</evidence>
<evidence type="ECO:0000313" key="5">
    <source>
        <dbReference type="Proteomes" id="UP000480151"/>
    </source>
</evidence>
<dbReference type="Gene3D" id="2.60.40.10">
    <property type="entry name" value="Immunoglobulins"/>
    <property type="match status" value="1"/>
</dbReference>
<dbReference type="InterPro" id="IPR011044">
    <property type="entry name" value="Quino_amine_DH_bsu"/>
</dbReference>
<dbReference type="InterPro" id="IPR013783">
    <property type="entry name" value="Ig-like_fold"/>
</dbReference>
<dbReference type="PANTHER" id="PTHR43308">
    <property type="entry name" value="OUTER MEMBRANE PROTEIN ALPHA-RELATED"/>
    <property type="match status" value="1"/>
</dbReference>
<dbReference type="SUPFAM" id="SSF49265">
    <property type="entry name" value="Fibronectin type III"/>
    <property type="match status" value="1"/>
</dbReference>
<evidence type="ECO:0000313" key="4">
    <source>
        <dbReference type="EMBL" id="NGM84950.1"/>
    </source>
</evidence>
<feature type="compositionally biased region" description="Pro residues" evidence="1">
    <location>
        <begin position="443"/>
        <end position="497"/>
    </location>
</feature>
<dbReference type="PANTHER" id="PTHR43308:SF5">
    <property type="entry name" value="S-LAYER PROTEIN _ PEPTIDOGLYCAN ENDO-BETA-N-ACETYLGLUCOSAMINIDASE"/>
    <property type="match status" value="1"/>
</dbReference>
<dbReference type="CDD" id="cd00063">
    <property type="entry name" value="FN3"/>
    <property type="match status" value="1"/>
</dbReference>
<organism evidence="4 5">
    <name type="scientific">Paenibacillus apii</name>
    <dbReference type="NCBI Taxonomy" id="1850370"/>
    <lineage>
        <taxon>Bacteria</taxon>
        <taxon>Bacillati</taxon>
        <taxon>Bacillota</taxon>
        <taxon>Bacilli</taxon>
        <taxon>Bacillales</taxon>
        <taxon>Paenibacillaceae</taxon>
        <taxon>Paenibacillus</taxon>
    </lineage>
</organism>
<comment type="caution">
    <text evidence="4">The sequence shown here is derived from an EMBL/GenBank/DDBJ whole genome shotgun (WGS) entry which is preliminary data.</text>
</comment>
<dbReference type="EMBL" id="JAAKGU010000012">
    <property type="protein sequence ID" value="NGM84950.1"/>
    <property type="molecule type" value="Genomic_DNA"/>
</dbReference>
<dbReference type="PROSITE" id="PS51272">
    <property type="entry name" value="SLH"/>
    <property type="match status" value="3"/>
</dbReference>
<sequence>MFFVVQVLSFSGLSYAESQASLHDINRHWAEEEIKEWIGNGLISGYADRTFQPDKVITRAEFISLANKAFGFSHKSDQTFKDVPQGKWFYNDVSKAKFTGYISGFGDGTLRPDQPITREESAKIIYQLMQLEEGTVTRDTEAFQDEQQMSAWSKPYIKAVASKGYLKGYPDKSFRPQKPITRAEAVVVLDQAVGQLIHQPGTYDLKNTVGGNLTINSGGVTLKNAVIKGDLILAAGIGEGEVLLDHVTVEGRTIVNGGGENSIVIQDSMMNQVMVQKDLGRVRLFTKGDTSISSTVVKSGAKLEEDQGNEAFKSVSVESTSVNDVVQFEGTFAKVAVKTTVTIEIYDQSTIALLETYTGSEGSAIKLLDTAVLKEIILQAAAKITGEGTILKAEINAEGVSFEQLVQEYILSETVKVVVIGGKEVGSSSPVPTVPSPGAGGNPPGPVSPAPASPAPVSPAPASPAPASPAPASPAPASPAPASPAPGQPPVGQPAPEPGKVLDIRAAFIVQDKLYTLYQADDDYSAVKWKVTNSVTQDTYQTEYAETVQDVGIYSIPGGALPPASYNVTNPNSSQHYSGVMLSSVTVNDSVYAKVYYSGTEMISYQINDCYTVHDLDNQMPAQAVPLAAGDTLAMVYGDQFEVFATWNGSGWELKAINDQLEAPTHLTASTVSNKAIALQWDPVTNADQYHIYYSATPTGEFVPLKDQDGQPLTVTGTTYVDGTNLPHTTRYYVVTAAKAGVGMESGPSSVASATTYYNAHIGLDFQITDTVRHPSEPILYITDKLNKKLYRVNYATGEKDSISFTLAPESITYADGKIYVSLLKAEHSSYTDIAQQQGAIAVVDAATFTLTGTHDIAIDPYDIAADRSGHLYVASGSGQWTEIKSYALNTFAEIASSSIRQASYIQMHPVWNKLYTITTDTSPRDLSAYNVTNGQFVEASYPGGYDSPYHGDYSMATNFTISPDGAYIFNGSGSVFMATNNKYDDMKYVYGLGQAYADIAFDLPSSKFYTAKNNAVQVYDYSNFKQTGLYHLDGTAKYVFNDTDKLLTISVFAGKNVIEIVEKNTFEAAPPAPVSGIQLDGRVVDIAYDSANQKAYAIDEAFNNLYMVDLQTQTVSNTVKLPYRPAGLTLSEDGSSLFIVNDDLNQLVTEVRLSDLKVVRHLPYTSVKDSGDFSDRHIYHKSGLLYVVMGNWEPTLLVFNSATFASVNYGTAVKGVGELAFSGDKSKIFYWYQYGWNAGNAGSNVFTYSVSGNSLTELGQSNLGYPDFLRDPLDTPVLLLEGQGKLVVKNKVFDLSDVSKVIGTLPEPIYAVNSTGELLVGKNGIYDSATYQKVEALSLGQATEIFFDQNGKLYYFVNGELKSIQK</sequence>
<evidence type="ECO:0000256" key="1">
    <source>
        <dbReference type="SAM" id="MobiDB-lite"/>
    </source>
</evidence>
<dbReference type="InterPro" id="IPR011048">
    <property type="entry name" value="Haem_d1_sf"/>
</dbReference>
<evidence type="ECO:0000259" key="3">
    <source>
        <dbReference type="PROSITE" id="PS51272"/>
    </source>
</evidence>
<dbReference type="Proteomes" id="UP000480151">
    <property type="component" value="Unassembled WGS sequence"/>
</dbReference>
<accession>A0A6M1PNY6</accession>
<dbReference type="RefSeq" id="WP_165102543.1">
    <property type="nucleotide sequence ID" value="NZ_JAAKGU010000012.1"/>
</dbReference>
<gene>
    <name evidence="4" type="ORF">G5B47_21335</name>
</gene>
<keyword evidence="5" id="KW-1185">Reference proteome</keyword>
<name>A0A6M1PNY6_9BACL</name>
<feature type="domain" description="Fibronectin type-III" evidence="2">
    <location>
        <begin position="663"/>
        <end position="759"/>
    </location>
</feature>
<proteinExistence type="predicted"/>
<evidence type="ECO:0000259" key="2">
    <source>
        <dbReference type="PROSITE" id="PS50853"/>
    </source>
</evidence>
<protein>
    <recommendedName>
        <fullName evidence="6">S-layer homology domain-containing protein</fullName>
    </recommendedName>
</protein>
<feature type="region of interest" description="Disordered" evidence="1">
    <location>
        <begin position="427"/>
        <end position="498"/>
    </location>
</feature>
<dbReference type="InterPro" id="IPR036116">
    <property type="entry name" value="FN3_sf"/>
</dbReference>
<dbReference type="InterPro" id="IPR051465">
    <property type="entry name" value="Cell_Envelope_Struct_Comp"/>
</dbReference>
<dbReference type="PROSITE" id="PS50853">
    <property type="entry name" value="FN3"/>
    <property type="match status" value="1"/>
</dbReference>
<feature type="domain" description="SLH" evidence="3">
    <location>
        <begin position="76"/>
        <end position="139"/>
    </location>
</feature>
<reference evidence="4 5" key="1">
    <citation type="submission" date="2020-02" db="EMBL/GenBank/DDBJ databases">
        <authorList>
            <person name="Gao J."/>
            <person name="Sun J."/>
        </authorList>
    </citation>
    <scope>NUCLEOTIDE SEQUENCE [LARGE SCALE GENOMIC DNA]</scope>
    <source>
        <strain evidence="4 5">7124</strain>
    </source>
</reference>
<dbReference type="InterPro" id="IPR003961">
    <property type="entry name" value="FN3_dom"/>
</dbReference>